<dbReference type="InterPro" id="IPR034751">
    <property type="entry name" value="Yippee"/>
</dbReference>
<dbReference type="InterPro" id="IPR004910">
    <property type="entry name" value="Yippee/Mis18/Cereblon"/>
</dbReference>
<dbReference type="PANTHER" id="PTHR13848">
    <property type="entry name" value="PROTEIN YIPPEE-LIKE CG15309-RELATED"/>
    <property type="match status" value="1"/>
</dbReference>
<dbReference type="AlphaFoldDB" id="A0AAN6Q6C4"/>
<organism evidence="6 7">
    <name type="scientific">Parathielavia hyrcaniae</name>
    <dbReference type="NCBI Taxonomy" id="113614"/>
    <lineage>
        <taxon>Eukaryota</taxon>
        <taxon>Fungi</taxon>
        <taxon>Dikarya</taxon>
        <taxon>Ascomycota</taxon>
        <taxon>Pezizomycotina</taxon>
        <taxon>Sordariomycetes</taxon>
        <taxon>Sordariomycetidae</taxon>
        <taxon>Sordariales</taxon>
        <taxon>Chaetomiaceae</taxon>
        <taxon>Parathielavia</taxon>
    </lineage>
</organism>
<name>A0AAN6Q6C4_9PEZI</name>
<dbReference type="Proteomes" id="UP001305647">
    <property type="component" value="Unassembled WGS sequence"/>
</dbReference>
<comment type="caution">
    <text evidence="6">The sequence shown here is derived from an EMBL/GenBank/DDBJ whole genome shotgun (WGS) entry which is preliminary data.</text>
</comment>
<sequence length="323" mass="34963">MLQLHSVLLDTQALKVHTVVGMFGEVLSLRRPSAKAEPSSTPQPSFPVYLLPSLRIPFRRRGIYELPPPSGSGEPSSPGSTAPSLSTSPTSPISPSTPPRRLSRAQPPTLRCTSCSTDLALLSQIVSKGFTGRHGRAYLVSPPPPPLPDSSASLSSTGAKRHTDSTNTDINGGAHKDLVNIRVGRSETRRLVTGAHVVADIYCLGCGAVLGWKYLDTAEPAQRYKVGMFILETRRVVGFRCWEDVDVEGLDMDNMGLDGHYEVGAPGRGSWGYDGNKKARDEGDDEEDGVVVFDSEDEDECEDMFAGVWDAQVVARRRKSRTG</sequence>
<dbReference type="EMBL" id="MU863626">
    <property type="protein sequence ID" value="KAK4104403.1"/>
    <property type="molecule type" value="Genomic_DNA"/>
</dbReference>
<reference evidence="6" key="2">
    <citation type="submission" date="2023-05" db="EMBL/GenBank/DDBJ databases">
        <authorList>
            <consortium name="Lawrence Berkeley National Laboratory"/>
            <person name="Steindorff A."/>
            <person name="Hensen N."/>
            <person name="Bonometti L."/>
            <person name="Westerberg I."/>
            <person name="Brannstrom I.O."/>
            <person name="Guillou S."/>
            <person name="Cros-Aarteil S."/>
            <person name="Calhoun S."/>
            <person name="Haridas S."/>
            <person name="Kuo A."/>
            <person name="Mondo S."/>
            <person name="Pangilinan J."/>
            <person name="Riley R."/>
            <person name="Labutti K."/>
            <person name="Andreopoulos B."/>
            <person name="Lipzen A."/>
            <person name="Chen C."/>
            <person name="Yanf M."/>
            <person name="Daum C."/>
            <person name="Ng V."/>
            <person name="Clum A."/>
            <person name="Ohm R."/>
            <person name="Martin F."/>
            <person name="Silar P."/>
            <person name="Natvig D."/>
            <person name="Lalanne C."/>
            <person name="Gautier V."/>
            <person name="Ament-Velasquez S.L."/>
            <person name="Kruys A."/>
            <person name="Hutchinson M.I."/>
            <person name="Powell A.J."/>
            <person name="Barry K."/>
            <person name="Miller A.N."/>
            <person name="Grigoriev I.V."/>
            <person name="Debuchy R."/>
            <person name="Gladieux P."/>
            <person name="Thoren M.H."/>
            <person name="Johannesson H."/>
        </authorList>
    </citation>
    <scope>NUCLEOTIDE SEQUENCE</scope>
    <source>
        <strain evidence="6">CBS 757.83</strain>
    </source>
</reference>
<keyword evidence="3" id="KW-0862">Zinc</keyword>
<feature type="region of interest" description="Disordered" evidence="4">
    <location>
        <begin position="62"/>
        <end position="110"/>
    </location>
</feature>
<reference evidence="6" key="1">
    <citation type="journal article" date="2023" name="Mol. Phylogenet. Evol.">
        <title>Genome-scale phylogeny and comparative genomics of the fungal order Sordariales.</title>
        <authorList>
            <person name="Hensen N."/>
            <person name="Bonometti L."/>
            <person name="Westerberg I."/>
            <person name="Brannstrom I.O."/>
            <person name="Guillou S."/>
            <person name="Cros-Aarteil S."/>
            <person name="Calhoun S."/>
            <person name="Haridas S."/>
            <person name="Kuo A."/>
            <person name="Mondo S."/>
            <person name="Pangilinan J."/>
            <person name="Riley R."/>
            <person name="LaButti K."/>
            <person name="Andreopoulos B."/>
            <person name="Lipzen A."/>
            <person name="Chen C."/>
            <person name="Yan M."/>
            <person name="Daum C."/>
            <person name="Ng V."/>
            <person name="Clum A."/>
            <person name="Steindorff A."/>
            <person name="Ohm R.A."/>
            <person name="Martin F."/>
            <person name="Silar P."/>
            <person name="Natvig D.O."/>
            <person name="Lalanne C."/>
            <person name="Gautier V."/>
            <person name="Ament-Velasquez S.L."/>
            <person name="Kruys A."/>
            <person name="Hutchinson M.I."/>
            <person name="Powell A.J."/>
            <person name="Barry K."/>
            <person name="Miller A.N."/>
            <person name="Grigoriev I.V."/>
            <person name="Debuchy R."/>
            <person name="Gladieux P."/>
            <person name="Hiltunen Thoren M."/>
            <person name="Johannesson H."/>
        </authorList>
    </citation>
    <scope>NUCLEOTIDE SEQUENCE</scope>
    <source>
        <strain evidence="6">CBS 757.83</strain>
    </source>
</reference>
<feature type="compositionally biased region" description="Low complexity" evidence="4">
    <location>
        <begin position="71"/>
        <end position="94"/>
    </location>
</feature>
<evidence type="ECO:0000313" key="6">
    <source>
        <dbReference type="EMBL" id="KAK4104403.1"/>
    </source>
</evidence>
<dbReference type="Pfam" id="PF03226">
    <property type="entry name" value="Yippee-Mis18"/>
    <property type="match status" value="1"/>
</dbReference>
<gene>
    <name evidence="6" type="ORF">N658DRAFT_492512</name>
</gene>
<comment type="similarity">
    <text evidence="1">Belongs to the yippee family.</text>
</comment>
<evidence type="ECO:0000256" key="1">
    <source>
        <dbReference type="ARBA" id="ARBA00005613"/>
    </source>
</evidence>
<feature type="region of interest" description="Disordered" evidence="4">
    <location>
        <begin position="136"/>
        <end position="173"/>
    </location>
</feature>
<evidence type="ECO:0000256" key="4">
    <source>
        <dbReference type="SAM" id="MobiDB-lite"/>
    </source>
</evidence>
<keyword evidence="2" id="KW-0479">Metal-binding</keyword>
<keyword evidence="7" id="KW-1185">Reference proteome</keyword>
<evidence type="ECO:0000313" key="7">
    <source>
        <dbReference type="Proteomes" id="UP001305647"/>
    </source>
</evidence>
<evidence type="ECO:0000256" key="3">
    <source>
        <dbReference type="ARBA" id="ARBA00022833"/>
    </source>
</evidence>
<feature type="domain" description="Yippee" evidence="5">
    <location>
        <begin position="108"/>
        <end position="240"/>
    </location>
</feature>
<dbReference type="InterPro" id="IPR039058">
    <property type="entry name" value="Yippee_fam"/>
</dbReference>
<dbReference type="PROSITE" id="PS51792">
    <property type="entry name" value="YIPPEE"/>
    <property type="match status" value="1"/>
</dbReference>
<dbReference type="GO" id="GO:0046872">
    <property type="term" value="F:metal ion binding"/>
    <property type="evidence" value="ECO:0007669"/>
    <property type="project" value="UniProtKB-KW"/>
</dbReference>
<accession>A0AAN6Q6C4</accession>
<evidence type="ECO:0000259" key="5">
    <source>
        <dbReference type="PROSITE" id="PS51792"/>
    </source>
</evidence>
<proteinExistence type="inferred from homology"/>
<evidence type="ECO:0000256" key="2">
    <source>
        <dbReference type="ARBA" id="ARBA00022723"/>
    </source>
</evidence>
<protein>
    <submittedName>
        <fullName evidence="6">Yippee-domain-containing protein</fullName>
    </submittedName>
</protein>